<dbReference type="CDD" id="cd06533">
    <property type="entry name" value="Glyco_transf_WecG_TagA"/>
    <property type="match status" value="1"/>
</dbReference>
<evidence type="ECO:0000313" key="4">
    <source>
        <dbReference type="Proteomes" id="UP000034006"/>
    </source>
</evidence>
<dbReference type="STRING" id="1618387.UW44_C0008G0121"/>
<sequence>MGIPVDLLGQKGTIETIDRWLKQPRKNPRLVVTAYSEFFVTAQNDTVFADVIRKADMVTPDGVSVLAAVKYLKRTQELKDSRTQTKGGFFIVKCLGEGLKVGGEILFGKIGETVTGVWLFGELNRLAEKSGWKIFLLGGWGDVSSRTATMLLKRFPGLRVSYDAGENRVGTDRTTDDRVIKKINDWKPDILFVQYNPVKQEKWIASHLSRLKVGMAMGVGGTFNEYLGDFKKAPQWMEHVGLKWLWRVMVEPKRFGRIMRAVIVFPWLVFCESLKRKS</sequence>
<accession>A0A0G1KV70</accession>
<dbReference type="PANTHER" id="PTHR34136:SF1">
    <property type="entry name" value="UDP-N-ACETYL-D-MANNOSAMINURONIC ACID TRANSFERASE"/>
    <property type="match status" value="1"/>
</dbReference>
<name>A0A0G1KV70_9BACT</name>
<dbReference type="PANTHER" id="PTHR34136">
    <property type="match status" value="1"/>
</dbReference>
<organism evidence="3 4">
    <name type="scientific">Candidatus Collierbacteria bacterium GW2011_GWB2_44_22</name>
    <dbReference type="NCBI Taxonomy" id="1618387"/>
    <lineage>
        <taxon>Bacteria</taxon>
        <taxon>Candidatus Collieribacteriota</taxon>
    </lineage>
</organism>
<dbReference type="EMBL" id="LCIH01000008">
    <property type="protein sequence ID" value="KKT51799.1"/>
    <property type="molecule type" value="Genomic_DNA"/>
</dbReference>
<dbReference type="AlphaFoldDB" id="A0A0G1KV70"/>
<dbReference type="InterPro" id="IPR004629">
    <property type="entry name" value="WecG_TagA_CpsF"/>
</dbReference>
<dbReference type="GO" id="GO:0016758">
    <property type="term" value="F:hexosyltransferase activity"/>
    <property type="evidence" value="ECO:0007669"/>
    <property type="project" value="TreeGrafter"/>
</dbReference>
<keyword evidence="2 3" id="KW-0808">Transferase</keyword>
<evidence type="ECO:0000256" key="1">
    <source>
        <dbReference type="ARBA" id="ARBA00022676"/>
    </source>
</evidence>
<gene>
    <name evidence="3" type="ORF">UW44_C0008G0121</name>
</gene>
<protein>
    <submittedName>
        <fullName evidence="3">Glycosyl transferase, WecB/TagA/CpsF family</fullName>
    </submittedName>
</protein>
<keyword evidence="1" id="KW-0328">Glycosyltransferase</keyword>
<reference evidence="3 4" key="1">
    <citation type="journal article" date="2015" name="Nature">
        <title>rRNA introns, odd ribosomes, and small enigmatic genomes across a large radiation of phyla.</title>
        <authorList>
            <person name="Brown C.T."/>
            <person name="Hug L.A."/>
            <person name="Thomas B.C."/>
            <person name="Sharon I."/>
            <person name="Castelle C.J."/>
            <person name="Singh A."/>
            <person name="Wilkins M.J."/>
            <person name="Williams K.H."/>
            <person name="Banfield J.F."/>
        </authorList>
    </citation>
    <scope>NUCLEOTIDE SEQUENCE [LARGE SCALE GENOMIC DNA]</scope>
</reference>
<evidence type="ECO:0000256" key="2">
    <source>
        <dbReference type="ARBA" id="ARBA00022679"/>
    </source>
</evidence>
<dbReference type="NCBIfam" id="TIGR00696">
    <property type="entry name" value="wecG_tagA_cpsF"/>
    <property type="match status" value="1"/>
</dbReference>
<dbReference type="Proteomes" id="UP000034006">
    <property type="component" value="Unassembled WGS sequence"/>
</dbReference>
<dbReference type="Pfam" id="PF03808">
    <property type="entry name" value="Glyco_tran_WecG"/>
    <property type="match status" value="1"/>
</dbReference>
<proteinExistence type="predicted"/>
<evidence type="ECO:0000313" key="3">
    <source>
        <dbReference type="EMBL" id="KKT51799.1"/>
    </source>
</evidence>
<comment type="caution">
    <text evidence="3">The sequence shown here is derived from an EMBL/GenBank/DDBJ whole genome shotgun (WGS) entry which is preliminary data.</text>
</comment>